<reference evidence="1 2" key="1">
    <citation type="submission" date="2017-07" db="EMBL/GenBank/DDBJ databases">
        <title>Tetzosporium hominis gen.nov. sp.nov.</title>
        <authorList>
            <person name="Tetz G."/>
            <person name="Tetz V."/>
        </authorList>
    </citation>
    <scope>NUCLEOTIDE SEQUENCE [LARGE SCALE GENOMIC DNA]</scope>
    <source>
        <strain evidence="1 2">VT-49</strain>
    </source>
</reference>
<dbReference type="AlphaFoldDB" id="A0A264W0N0"/>
<organism evidence="1 2">
    <name type="scientific">Tetzosporium hominis</name>
    <dbReference type="NCBI Taxonomy" id="2020506"/>
    <lineage>
        <taxon>Bacteria</taxon>
        <taxon>Bacillati</taxon>
        <taxon>Bacillota</taxon>
        <taxon>Bacilli</taxon>
        <taxon>Bacillales</taxon>
        <taxon>Caryophanaceae</taxon>
        <taxon>Tetzosporium</taxon>
    </lineage>
</organism>
<protein>
    <submittedName>
        <fullName evidence="1">Uncharacterized protein</fullName>
    </submittedName>
</protein>
<feature type="non-terminal residue" evidence="1">
    <location>
        <position position="80"/>
    </location>
</feature>
<dbReference type="Proteomes" id="UP000217065">
    <property type="component" value="Unassembled WGS sequence"/>
</dbReference>
<feature type="non-terminal residue" evidence="1">
    <location>
        <position position="1"/>
    </location>
</feature>
<dbReference type="RefSeq" id="WP_207761731.1">
    <property type="nucleotide sequence ID" value="NZ_NOKQ01000286.1"/>
</dbReference>
<dbReference type="EMBL" id="NOKQ01000286">
    <property type="protein sequence ID" value="OZS77140.1"/>
    <property type="molecule type" value="Genomic_DNA"/>
</dbReference>
<evidence type="ECO:0000313" key="1">
    <source>
        <dbReference type="EMBL" id="OZS77140.1"/>
    </source>
</evidence>
<comment type="caution">
    <text evidence="1">The sequence shown here is derived from an EMBL/GenBank/DDBJ whole genome shotgun (WGS) entry which is preliminary data.</text>
</comment>
<gene>
    <name evidence="1" type="ORF">CF394_13020</name>
</gene>
<name>A0A264W0N0_9BACL</name>
<keyword evidence="2" id="KW-1185">Reference proteome</keyword>
<accession>A0A264W0N0</accession>
<proteinExistence type="predicted"/>
<evidence type="ECO:0000313" key="2">
    <source>
        <dbReference type="Proteomes" id="UP000217065"/>
    </source>
</evidence>
<sequence length="80" mass="8695">RLDNRLGFCKGALALEMTIDIIAAAADNIACTFDRNSPNLAAAHDTKLTNPALMLAHTAVKNTDIAEKISILYPRSEERL</sequence>